<feature type="repeat" description="TPR" evidence="1">
    <location>
        <begin position="839"/>
        <end position="872"/>
    </location>
</feature>
<dbReference type="SUPFAM" id="SSF48452">
    <property type="entry name" value="TPR-like"/>
    <property type="match status" value="3"/>
</dbReference>
<dbReference type="PANTHER" id="PTHR46082:SF6">
    <property type="entry name" value="AAA+ ATPASE DOMAIN-CONTAINING PROTEIN-RELATED"/>
    <property type="match status" value="1"/>
</dbReference>
<feature type="domain" description="NACHT-NTPase and P-loop NTPases N-terminal" evidence="3">
    <location>
        <begin position="8"/>
        <end position="130"/>
    </location>
</feature>
<reference evidence="5" key="1">
    <citation type="journal article" date="2017" name="Nat. Microbiol.">
        <title>Global analysis of biosynthetic gene clusters reveals vast potential of secondary metabolite production in Penicillium species.</title>
        <authorList>
            <person name="Nielsen J.C."/>
            <person name="Grijseels S."/>
            <person name="Prigent S."/>
            <person name="Ji B."/>
            <person name="Dainat J."/>
            <person name="Nielsen K.F."/>
            <person name="Frisvad J.C."/>
            <person name="Workman M."/>
            <person name="Nielsen J."/>
        </authorList>
    </citation>
    <scope>NUCLEOTIDE SEQUENCE [LARGE SCALE GENOMIC DNA]</scope>
    <source>
        <strain evidence="5">IBT 14082</strain>
    </source>
</reference>
<sequence>MAEVIGTISAIITLFETSIKIYDSAQRDIKLSKTFEVVRRRLPVIIHTLATCKSNLKLQGGSIPEDVCQALDKSLDVCEVKALNLREIFEEIIPGESNTRNQRYMKLLRRLGKGNKVEEIMLGLAEEVQLIVNHDMVRSADQHQNAELENIVQEMKSIISLVSDEKGSEMSFTSGGGVQTNLNNINRGSGQQINNNGSVGTQHFNSITLREKKNFEFRGPVGVCLGQAPSIAPKLFVGRSAELDEMAEILHLNQELRRQKCLVLGGMGGIGKTQLAIAYAASRSGSYSSVFWLNSASEATLKDSFRTIARLVFDFQDLRLLESKDIFEGVHQWLSDPTNTGWLLIFDNYDDPSQFDINDYYPAVSHGAIIVTTRRSDHVAGSYLHVKPFQAINDSIAILQTRSNREDIKSDSHTKCLVERLAGLPLALATAGAYLQRSPFSIERYLQEYEKRWNINPRHPTKLLEYQDRTFYTTWNVSYDRLEKEDIDAARLLKSLAYFDNENLWHKLFHGGLSGTSPDWLHRVITDELDFNETMGILTEYCFLEFQPTSECWSMHNCVHDWTLAALNKNFEPELYWYVVRCIDVHIDDVDETYLQRTQYSRLAAHGTRLALERFLREGVIDRSAPEQLSVFSRISILLQRQIELVPAERILLQILSRKEKELGSTQISTLETANRLGLLYSDRGKLREAELMLLRVVVELYKGLGSDHSLTLSAVNDLGDLYLEQGKPDEAEKLYIRALSECEKVLGPGHPSTIRTTDSLGKLYAARGKTKEAKEMFIQALAGYEKVLRPDHTSVLHTTNNLGDVYYDEGNLDKAEEMYTLALSGYEEYLGPNHKSTLDSVNNLGRLYAARGKQAEAMQMFCRALDGYENGLGPSHTSTLRTVHNLGILYHKQGRLDEAEKMFIRALNGKEAALGPGNRLTLDNFSDLAELYMEQGKLLEAEKLVCRAMSGLGKIVSPTHPSLANMFKDLAKVLPFSRETNNTK</sequence>
<dbReference type="InterPro" id="IPR019734">
    <property type="entry name" value="TPR_rpt"/>
</dbReference>
<dbReference type="Gene3D" id="1.25.40.10">
    <property type="entry name" value="Tetratricopeptide repeat domain"/>
    <property type="match status" value="2"/>
</dbReference>
<organism evidence="4 5">
    <name type="scientific">Penicillium flavigenum</name>
    <dbReference type="NCBI Taxonomy" id="254877"/>
    <lineage>
        <taxon>Eukaryota</taxon>
        <taxon>Fungi</taxon>
        <taxon>Dikarya</taxon>
        <taxon>Ascomycota</taxon>
        <taxon>Pezizomycotina</taxon>
        <taxon>Eurotiomycetes</taxon>
        <taxon>Eurotiomycetidae</taxon>
        <taxon>Eurotiales</taxon>
        <taxon>Aspergillaceae</taxon>
        <taxon>Penicillium</taxon>
    </lineage>
</organism>
<comment type="caution">
    <text evidence="4">The sequence shown here is derived from an EMBL/GenBank/DDBJ whole genome shotgun (WGS) entry which is preliminary data.</text>
</comment>
<keyword evidence="5" id="KW-1185">Reference proteome</keyword>
<feature type="domain" description="NB-ARC" evidence="2">
    <location>
        <begin position="244"/>
        <end position="383"/>
    </location>
</feature>
<dbReference type="SMART" id="SM00028">
    <property type="entry name" value="TPR"/>
    <property type="match status" value="5"/>
</dbReference>
<dbReference type="OrthoDB" id="1658288at2759"/>
<evidence type="ECO:0000259" key="3">
    <source>
        <dbReference type="Pfam" id="PF17107"/>
    </source>
</evidence>
<dbReference type="PRINTS" id="PR00364">
    <property type="entry name" value="DISEASERSIST"/>
</dbReference>
<evidence type="ECO:0000256" key="1">
    <source>
        <dbReference type="PROSITE-ProRule" id="PRU00339"/>
    </source>
</evidence>
<dbReference type="PANTHER" id="PTHR46082">
    <property type="entry name" value="ATP/GTP-BINDING PROTEIN-RELATED"/>
    <property type="match status" value="1"/>
</dbReference>
<evidence type="ECO:0000313" key="4">
    <source>
        <dbReference type="EMBL" id="OQE15304.1"/>
    </source>
</evidence>
<dbReference type="EMBL" id="MLQL01000032">
    <property type="protein sequence ID" value="OQE15304.1"/>
    <property type="molecule type" value="Genomic_DNA"/>
</dbReference>
<dbReference type="InterPro" id="IPR031352">
    <property type="entry name" value="SesA"/>
</dbReference>
<dbReference type="InterPro" id="IPR027417">
    <property type="entry name" value="P-loop_NTPase"/>
</dbReference>
<name>A0A1V6SNQ2_9EURO</name>
<gene>
    <name evidence="4" type="ORF">PENFLA_c032G02820</name>
</gene>
<feature type="repeat" description="TPR" evidence="1">
    <location>
        <begin position="881"/>
        <end position="914"/>
    </location>
</feature>
<protein>
    <submittedName>
        <fullName evidence="4">Uncharacterized protein</fullName>
    </submittedName>
</protein>
<dbReference type="AlphaFoldDB" id="A0A1V6SNQ2"/>
<dbReference type="Gene3D" id="3.40.50.300">
    <property type="entry name" value="P-loop containing nucleotide triphosphate hydrolases"/>
    <property type="match status" value="1"/>
</dbReference>
<evidence type="ECO:0000259" key="2">
    <source>
        <dbReference type="Pfam" id="PF00931"/>
    </source>
</evidence>
<dbReference type="Pfam" id="PF00931">
    <property type="entry name" value="NB-ARC"/>
    <property type="match status" value="1"/>
</dbReference>
<dbReference type="STRING" id="254877.A0A1V6SNQ2"/>
<dbReference type="Pfam" id="PF13374">
    <property type="entry name" value="TPR_10"/>
    <property type="match status" value="1"/>
</dbReference>
<dbReference type="PROSITE" id="PS50005">
    <property type="entry name" value="TPR"/>
    <property type="match status" value="2"/>
</dbReference>
<accession>A0A1V6SNQ2</accession>
<dbReference type="GO" id="GO:0043531">
    <property type="term" value="F:ADP binding"/>
    <property type="evidence" value="ECO:0007669"/>
    <property type="project" value="InterPro"/>
</dbReference>
<dbReference type="Proteomes" id="UP000191342">
    <property type="component" value="Unassembled WGS sequence"/>
</dbReference>
<dbReference type="InterPro" id="IPR053137">
    <property type="entry name" value="NLR-like"/>
</dbReference>
<dbReference type="InterPro" id="IPR002182">
    <property type="entry name" value="NB-ARC"/>
</dbReference>
<dbReference type="Pfam" id="PF13424">
    <property type="entry name" value="TPR_12"/>
    <property type="match status" value="3"/>
</dbReference>
<evidence type="ECO:0000313" key="5">
    <source>
        <dbReference type="Proteomes" id="UP000191342"/>
    </source>
</evidence>
<proteinExistence type="predicted"/>
<dbReference type="Pfam" id="PF17107">
    <property type="entry name" value="SesA"/>
    <property type="match status" value="1"/>
</dbReference>
<keyword evidence="1" id="KW-0802">TPR repeat</keyword>
<dbReference type="InterPro" id="IPR011990">
    <property type="entry name" value="TPR-like_helical_dom_sf"/>
</dbReference>
<dbReference type="SUPFAM" id="SSF52540">
    <property type="entry name" value="P-loop containing nucleoside triphosphate hydrolases"/>
    <property type="match status" value="1"/>
</dbReference>